<dbReference type="Proteomes" id="UP000694427">
    <property type="component" value="Unplaced"/>
</dbReference>
<proteinExistence type="predicted"/>
<feature type="domain" description="Pyrin" evidence="1">
    <location>
        <begin position="1"/>
        <end position="85"/>
    </location>
</feature>
<dbReference type="InterPro" id="IPR004020">
    <property type="entry name" value="DAPIN"/>
</dbReference>
<evidence type="ECO:0000313" key="3">
    <source>
        <dbReference type="Proteomes" id="UP000694427"/>
    </source>
</evidence>
<sequence>MASVSEQLLAALDDLDADKLKRFKWHFKNYKGFSVTYLEKADAHDTVDLMMERFGPEEAVKFTVDILRKMNHNHVAEELEEKHKQGNRFK</sequence>
<dbReference type="Ensembl" id="ENSCCRT00010065656.1">
    <property type="protein sequence ID" value="ENSCCRP00010059865.1"/>
    <property type="gene ID" value="ENSCCRG00010025401.1"/>
</dbReference>
<dbReference type="AlphaFoldDB" id="A0A8C1LAR5"/>
<dbReference type="Ensembl" id="ENSCCRT00020000105.1">
    <property type="protein sequence ID" value="ENSCCRP00020000078.1"/>
    <property type="gene ID" value="ENSCCRG00020000064.1"/>
</dbReference>
<organism evidence="2 3">
    <name type="scientific">Cyprinus carpio</name>
    <name type="common">Common carp</name>
    <dbReference type="NCBI Taxonomy" id="7962"/>
    <lineage>
        <taxon>Eukaryota</taxon>
        <taxon>Metazoa</taxon>
        <taxon>Chordata</taxon>
        <taxon>Craniata</taxon>
        <taxon>Vertebrata</taxon>
        <taxon>Euteleostomi</taxon>
        <taxon>Actinopterygii</taxon>
        <taxon>Neopterygii</taxon>
        <taxon>Teleostei</taxon>
        <taxon>Ostariophysi</taxon>
        <taxon>Cypriniformes</taxon>
        <taxon>Cyprinidae</taxon>
        <taxon>Cyprininae</taxon>
        <taxon>Cyprinus</taxon>
    </lineage>
</organism>
<evidence type="ECO:0000313" key="2">
    <source>
        <dbReference type="Ensembl" id="ENSCCRP00010059865.1"/>
    </source>
</evidence>
<name>A0A8C1LAR5_CYPCA</name>
<evidence type="ECO:0000259" key="1">
    <source>
        <dbReference type="PROSITE" id="PS50824"/>
    </source>
</evidence>
<dbReference type="Proteomes" id="UP000694701">
    <property type="component" value="Unplaced"/>
</dbReference>
<protein>
    <recommendedName>
        <fullName evidence="1">Pyrin domain-containing protein</fullName>
    </recommendedName>
</protein>
<reference evidence="2" key="1">
    <citation type="submission" date="2025-05" db="UniProtKB">
        <authorList>
            <consortium name="Ensembl"/>
        </authorList>
    </citation>
    <scope>IDENTIFICATION</scope>
</reference>
<keyword evidence="3" id="KW-1185">Reference proteome</keyword>
<dbReference type="Gene3D" id="1.10.533.10">
    <property type="entry name" value="Death Domain, Fas"/>
    <property type="match status" value="1"/>
</dbReference>
<accession>A0A8C1LAR5</accession>
<dbReference type="InterPro" id="IPR011029">
    <property type="entry name" value="DEATH-like_dom_sf"/>
</dbReference>
<dbReference type="SMART" id="SM01289">
    <property type="entry name" value="PYRIN"/>
    <property type="match status" value="1"/>
</dbReference>
<dbReference type="SUPFAM" id="SSF47986">
    <property type="entry name" value="DEATH domain"/>
    <property type="match status" value="1"/>
</dbReference>
<dbReference type="Pfam" id="PF02758">
    <property type="entry name" value="PYRIN"/>
    <property type="match status" value="1"/>
</dbReference>
<dbReference type="PROSITE" id="PS50824">
    <property type="entry name" value="DAPIN"/>
    <property type="match status" value="1"/>
</dbReference>